<dbReference type="EMBL" id="JAOVZQ010000001">
    <property type="protein sequence ID" value="MCY0094137.1"/>
    <property type="molecule type" value="Genomic_DNA"/>
</dbReference>
<keyword evidence="1" id="KW-0732">Signal</keyword>
<proteinExistence type="predicted"/>
<evidence type="ECO:0000313" key="3">
    <source>
        <dbReference type="EMBL" id="MCY0094137.1"/>
    </source>
</evidence>
<feature type="signal peptide" evidence="1">
    <location>
        <begin position="1"/>
        <end position="22"/>
    </location>
</feature>
<feature type="domain" description="Ig-like" evidence="2">
    <location>
        <begin position="19"/>
        <end position="95"/>
    </location>
</feature>
<protein>
    <recommendedName>
        <fullName evidence="2">Ig-like domain-containing protein</fullName>
    </recommendedName>
</protein>
<evidence type="ECO:0000256" key="1">
    <source>
        <dbReference type="SAM" id="SignalP"/>
    </source>
</evidence>
<comment type="caution">
    <text evidence="3">The sequence shown here is derived from an EMBL/GenBank/DDBJ whole genome shotgun (WGS) entry which is preliminary data.</text>
</comment>
<keyword evidence="4" id="KW-1185">Reference proteome</keyword>
<evidence type="ECO:0000313" key="4">
    <source>
        <dbReference type="Proteomes" id="UP001081283"/>
    </source>
</evidence>
<dbReference type="RefSeq" id="WP_267612081.1">
    <property type="nucleotide sequence ID" value="NZ_JAOVZQ010000001.1"/>
</dbReference>
<sequence length="95" mass="9650">MTKLTLAAAAALVFTFTAPAFADTISLAFQGMDQSKLIFENGDNGRTLSCTMTGSGAGSVPTGCNWSIGVDISTMEGNATLSAGNDVCQISCSSE</sequence>
<dbReference type="InterPro" id="IPR007110">
    <property type="entry name" value="Ig-like_dom"/>
</dbReference>
<reference evidence="3" key="1">
    <citation type="submission" date="2022-10" db="EMBL/GenBank/DDBJ databases">
        <title>Hoeflea sp. J2-29, isolated from marine algae.</title>
        <authorList>
            <person name="Kristyanto S."/>
            <person name="Kim J.M."/>
            <person name="Jeon C.O."/>
        </authorList>
    </citation>
    <scope>NUCLEOTIDE SEQUENCE</scope>
    <source>
        <strain evidence="3">J2-29</strain>
    </source>
</reference>
<feature type="chain" id="PRO_5047333573" description="Ig-like domain-containing protein" evidence="1">
    <location>
        <begin position="23"/>
        <end position="95"/>
    </location>
</feature>
<dbReference type="PROSITE" id="PS50835">
    <property type="entry name" value="IG_LIKE"/>
    <property type="match status" value="1"/>
</dbReference>
<organism evidence="3 4">
    <name type="scientific">Hoeflea ulvae</name>
    <dbReference type="NCBI Taxonomy" id="2983764"/>
    <lineage>
        <taxon>Bacteria</taxon>
        <taxon>Pseudomonadati</taxon>
        <taxon>Pseudomonadota</taxon>
        <taxon>Alphaproteobacteria</taxon>
        <taxon>Hyphomicrobiales</taxon>
        <taxon>Rhizobiaceae</taxon>
        <taxon>Hoeflea</taxon>
    </lineage>
</organism>
<evidence type="ECO:0000259" key="2">
    <source>
        <dbReference type="PROSITE" id="PS50835"/>
    </source>
</evidence>
<gene>
    <name evidence="3" type="ORF">OEG82_08895</name>
</gene>
<dbReference type="Proteomes" id="UP001081283">
    <property type="component" value="Unassembled WGS sequence"/>
</dbReference>
<name>A0ABT3YE90_9HYPH</name>
<accession>A0ABT3YE90</accession>